<dbReference type="Gene3D" id="3.40.190.10">
    <property type="entry name" value="Periplasmic binding protein-like II"/>
    <property type="match status" value="2"/>
</dbReference>
<proteinExistence type="predicted"/>
<dbReference type="InterPro" id="IPR006059">
    <property type="entry name" value="SBP"/>
</dbReference>
<gene>
    <name evidence="2" type="ORF">OB236_05365</name>
</gene>
<dbReference type="PANTHER" id="PTHR43649">
    <property type="entry name" value="ARABINOSE-BINDING PROTEIN-RELATED"/>
    <property type="match status" value="1"/>
</dbReference>
<dbReference type="Pfam" id="PF01547">
    <property type="entry name" value="SBP_bac_1"/>
    <property type="match status" value="1"/>
</dbReference>
<accession>A0ABT2UBJ7</accession>
<dbReference type="InterPro" id="IPR050490">
    <property type="entry name" value="Bact_solute-bd_prot1"/>
</dbReference>
<evidence type="ECO:0000256" key="1">
    <source>
        <dbReference type="SAM" id="SignalP"/>
    </source>
</evidence>
<reference evidence="2 3" key="1">
    <citation type="submission" date="2022-09" db="EMBL/GenBank/DDBJ databases">
        <authorList>
            <person name="Han X.L."/>
            <person name="Wang Q."/>
            <person name="Lu T."/>
        </authorList>
    </citation>
    <scope>NUCLEOTIDE SEQUENCE [LARGE SCALE GENOMIC DNA]</scope>
    <source>
        <strain evidence="2 3">WQ 127069</strain>
    </source>
</reference>
<feature type="signal peptide" evidence="1">
    <location>
        <begin position="1"/>
        <end position="28"/>
    </location>
</feature>
<dbReference type="PROSITE" id="PS51257">
    <property type="entry name" value="PROKAR_LIPOPROTEIN"/>
    <property type="match status" value="1"/>
</dbReference>
<name>A0ABT2UBJ7_9BACL</name>
<evidence type="ECO:0000313" key="2">
    <source>
        <dbReference type="EMBL" id="MCU6791556.1"/>
    </source>
</evidence>
<comment type="caution">
    <text evidence="2">The sequence shown here is derived from an EMBL/GenBank/DDBJ whole genome shotgun (WGS) entry which is preliminary data.</text>
</comment>
<organism evidence="2 3">
    <name type="scientific">Paenibacillus baimaensis</name>
    <dbReference type="NCBI Taxonomy" id="2982185"/>
    <lineage>
        <taxon>Bacteria</taxon>
        <taxon>Bacillati</taxon>
        <taxon>Bacillota</taxon>
        <taxon>Bacilli</taxon>
        <taxon>Bacillales</taxon>
        <taxon>Paenibacillaceae</taxon>
        <taxon>Paenibacillus</taxon>
    </lineage>
</organism>
<sequence length="450" mass="49723">MKRYGKAFKSGVAGLGLTLVMTACSSGAGNAPVSGTDAKSTTDSTKKVTLQLMFPKNSGSADPRAQWMHDNVEAFKKVEPNINFDVIDNTSGDNYLTTVTTRMAANDVPDIFQTWTLERLRPFAESNRVYDLTEFLNSTPELKSKFSPSALSATTFGNKTFAMPLTQDLEIIYYNKEVFQKFNLQTPQTYDELLNIIDVLKKNDIVPITLPNKEPWVGTILFMMLAERIGGMDVYQKTVIEKTGSWTDKPFVDAAAMMQDLVKRGAFEKNVNSLTRPESEIKLSQGKAGMYIGLTSSSNANLVQSMGDKVGFFNFPNVTGGKGSKDDYLQTPTNAYSVSAATKHPEEVKKFIKFMYSEERQLALAKLGNMLAYQFTAKPGDLPTLSEDLTKAGKSAKSSMYFWDLPLGVYMGKELNNTTQGFYMDVDPQQALAALQKKAEDQSKQAPGSK</sequence>
<keyword evidence="3" id="KW-1185">Reference proteome</keyword>
<dbReference type="SUPFAM" id="SSF53850">
    <property type="entry name" value="Periplasmic binding protein-like II"/>
    <property type="match status" value="1"/>
</dbReference>
<keyword evidence="1" id="KW-0732">Signal</keyword>
<protein>
    <submittedName>
        <fullName evidence="2">Extracellular solute-binding protein</fullName>
    </submittedName>
</protein>
<feature type="chain" id="PRO_5046625113" evidence="1">
    <location>
        <begin position="29"/>
        <end position="450"/>
    </location>
</feature>
<dbReference type="RefSeq" id="WP_262683093.1">
    <property type="nucleotide sequence ID" value="NZ_JAOQIO010000009.1"/>
</dbReference>
<dbReference type="Proteomes" id="UP001652445">
    <property type="component" value="Unassembled WGS sequence"/>
</dbReference>
<dbReference type="EMBL" id="JAOQIO010000009">
    <property type="protein sequence ID" value="MCU6791556.1"/>
    <property type="molecule type" value="Genomic_DNA"/>
</dbReference>
<evidence type="ECO:0000313" key="3">
    <source>
        <dbReference type="Proteomes" id="UP001652445"/>
    </source>
</evidence>